<reference evidence="1 2" key="1">
    <citation type="submission" date="2017-11" db="EMBL/GenBank/DDBJ databases">
        <title>De novo assembly and phasing of dikaryotic genomes from two isolates of Puccinia coronata f. sp. avenae, the causal agent of oat crown rust.</title>
        <authorList>
            <person name="Miller M.E."/>
            <person name="Zhang Y."/>
            <person name="Omidvar V."/>
            <person name="Sperschneider J."/>
            <person name="Schwessinger B."/>
            <person name="Raley C."/>
            <person name="Palmer J.M."/>
            <person name="Garnica D."/>
            <person name="Upadhyaya N."/>
            <person name="Rathjen J."/>
            <person name="Taylor J.M."/>
            <person name="Park R.F."/>
            <person name="Dodds P.N."/>
            <person name="Hirsch C.D."/>
            <person name="Kianian S.F."/>
            <person name="Figueroa M."/>
        </authorList>
    </citation>
    <scope>NUCLEOTIDE SEQUENCE [LARGE SCALE GENOMIC DNA]</scope>
    <source>
        <strain evidence="1">12SD80</strain>
    </source>
</reference>
<evidence type="ECO:0000313" key="2">
    <source>
        <dbReference type="Proteomes" id="UP000235392"/>
    </source>
</evidence>
<name>A0A2N5SFM5_9BASI</name>
<proteinExistence type="predicted"/>
<dbReference type="EMBL" id="PGCI01000899">
    <property type="protein sequence ID" value="PLW12052.1"/>
    <property type="molecule type" value="Genomic_DNA"/>
</dbReference>
<organism evidence="1 2">
    <name type="scientific">Puccinia coronata f. sp. avenae</name>
    <dbReference type="NCBI Taxonomy" id="200324"/>
    <lineage>
        <taxon>Eukaryota</taxon>
        <taxon>Fungi</taxon>
        <taxon>Dikarya</taxon>
        <taxon>Basidiomycota</taxon>
        <taxon>Pucciniomycotina</taxon>
        <taxon>Pucciniomycetes</taxon>
        <taxon>Pucciniales</taxon>
        <taxon>Pucciniaceae</taxon>
        <taxon>Puccinia</taxon>
    </lineage>
</organism>
<dbReference type="AlphaFoldDB" id="A0A2N5SFM5"/>
<protein>
    <submittedName>
        <fullName evidence="1">Uncharacterized protein</fullName>
    </submittedName>
</protein>
<dbReference type="Proteomes" id="UP000235392">
    <property type="component" value="Unassembled WGS sequence"/>
</dbReference>
<gene>
    <name evidence="1" type="ORF">PCASD_23743</name>
</gene>
<accession>A0A2N5SFM5</accession>
<sequence length="412" mass="45644">MWGRFESPDLWVSSAAPCSTVRFPVDRLVGPSGALWYQYQLRVNPPSVSSPIKETILAISLLLISFHQQLSSFRQSLLPKPSSLTFLLPDPSLAMPCATFTFRRASASANPCLNSPYPLRSRRRTLANPPTLEQPSFAGHWGQPIVIDNPAPDAPPAELPAFIKIPAPPGLGSPMFCPQTPRPGLDSPVFRPKTPRPANLDSPVFSSDEENPFVNQLASPVYQPGSPTHPLPNGDDPFVGNLGHFVVHQAVIGDGWPAAPEFHHPAPPHPDSPDTGAPFGLDPAPEYNLPPIPAPYPAVKTYPHRQRGCIVPFTDFSPVPTPEPCGFFDPAVFHRLNDQQIEDLLERQHKPGRFNRYAFGPHHFTGFYQSISSYYVRLCNQVPPSTPAKRAMRFEFFCFMARQYHSFDHVVL</sequence>
<comment type="caution">
    <text evidence="1">The sequence shown here is derived from an EMBL/GenBank/DDBJ whole genome shotgun (WGS) entry which is preliminary data.</text>
</comment>
<evidence type="ECO:0000313" key="1">
    <source>
        <dbReference type="EMBL" id="PLW12052.1"/>
    </source>
</evidence>